<evidence type="ECO:0000313" key="3">
    <source>
        <dbReference type="EMBL" id="OGM88121.1"/>
    </source>
</evidence>
<reference evidence="3 4" key="1">
    <citation type="journal article" date="2016" name="Nat. Commun.">
        <title>Thousands of microbial genomes shed light on interconnected biogeochemical processes in an aquifer system.</title>
        <authorList>
            <person name="Anantharaman K."/>
            <person name="Brown C.T."/>
            <person name="Hug L.A."/>
            <person name="Sharon I."/>
            <person name="Castelle C.J."/>
            <person name="Probst A.J."/>
            <person name="Thomas B.C."/>
            <person name="Singh A."/>
            <person name="Wilkins M.J."/>
            <person name="Karaoz U."/>
            <person name="Brodie E.L."/>
            <person name="Williams K.H."/>
            <person name="Hubbard S.S."/>
            <person name="Banfield J.F."/>
        </authorList>
    </citation>
    <scope>NUCLEOTIDE SEQUENCE [LARGE SCALE GENOMIC DNA]</scope>
</reference>
<keyword evidence="2" id="KW-0812">Transmembrane</keyword>
<dbReference type="Proteomes" id="UP000177596">
    <property type="component" value="Unassembled WGS sequence"/>
</dbReference>
<organism evidence="3 4">
    <name type="scientific">Candidatus Woesebacteria bacterium RIFOXYD1_FULL_43_18</name>
    <dbReference type="NCBI Taxonomy" id="1802551"/>
    <lineage>
        <taxon>Bacteria</taxon>
        <taxon>Candidatus Woeseibacteriota</taxon>
    </lineage>
</organism>
<comment type="caution">
    <text evidence="3">The sequence shown here is derived from an EMBL/GenBank/DDBJ whole genome shotgun (WGS) entry which is preliminary data.</text>
</comment>
<sequence>MIIITKLFVIAIPLVILGVIVSNVFTNGFKGSVTGSVQGKKTEAATGNTNKYLENSIKKLQVVEAKTKNKEIRNEISEVIEEEEKSDFEISTSIATMEARPSIVKFIMGPDYKNAGQVRSEIVRLRNQVSKLNRIQEKAGATESGTISETIMTLQAELTAIETKLYNSLQGFSLLGWLNRLLTGFTPAPVVTSSPSASPEASESASPTPIESSTPSAVPSATP</sequence>
<feature type="region of interest" description="Disordered" evidence="1">
    <location>
        <begin position="189"/>
        <end position="223"/>
    </location>
</feature>
<evidence type="ECO:0000313" key="4">
    <source>
        <dbReference type="Proteomes" id="UP000177596"/>
    </source>
</evidence>
<keyword evidence="2" id="KW-1133">Transmembrane helix</keyword>
<keyword evidence="2" id="KW-0472">Membrane</keyword>
<gene>
    <name evidence="3" type="ORF">A2573_01780</name>
</gene>
<evidence type="ECO:0000256" key="1">
    <source>
        <dbReference type="SAM" id="MobiDB-lite"/>
    </source>
</evidence>
<dbReference type="EMBL" id="MGIL01000015">
    <property type="protein sequence ID" value="OGM88121.1"/>
    <property type="molecule type" value="Genomic_DNA"/>
</dbReference>
<name>A0A1F8DHN2_9BACT</name>
<protein>
    <submittedName>
        <fullName evidence="3">Uncharacterized protein</fullName>
    </submittedName>
</protein>
<evidence type="ECO:0000256" key="2">
    <source>
        <dbReference type="SAM" id="Phobius"/>
    </source>
</evidence>
<accession>A0A1F8DHN2</accession>
<feature type="transmembrane region" description="Helical" evidence="2">
    <location>
        <begin position="7"/>
        <end position="25"/>
    </location>
</feature>
<proteinExistence type="predicted"/>
<dbReference type="AlphaFoldDB" id="A0A1F8DHN2"/>